<keyword evidence="3" id="KW-1185">Reference proteome</keyword>
<reference evidence="2 3" key="1">
    <citation type="journal article" date="2024" name="J Genomics">
        <title>Draft genome sequencing and assembly of Favolaschia claudopus CIRM-BRFM 2984 isolated from oak limbs.</title>
        <authorList>
            <person name="Navarro D."/>
            <person name="Drula E."/>
            <person name="Chaduli D."/>
            <person name="Cazenave R."/>
            <person name="Ahrendt S."/>
            <person name="Wang J."/>
            <person name="Lipzen A."/>
            <person name="Daum C."/>
            <person name="Barry K."/>
            <person name="Grigoriev I.V."/>
            <person name="Favel A."/>
            <person name="Rosso M.N."/>
            <person name="Martin F."/>
        </authorList>
    </citation>
    <scope>NUCLEOTIDE SEQUENCE [LARGE SCALE GENOMIC DNA]</scope>
    <source>
        <strain evidence="2 3">CIRM-BRFM 2984</strain>
    </source>
</reference>
<accession>A0AAW0A5Y5</accession>
<feature type="domain" description="PARP catalytic" evidence="1">
    <location>
        <begin position="73"/>
        <end position="185"/>
    </location>
</feature>
<dbReference type="Pfam" id="PF00644">
    <property type="entry name" value="PARP"/>
    <property type="match status" value="1"/>
</dbReference>
<evidence type="ECO:0000313" key="3">
    <source>
        <dbReference type="Proteomes" id="UP001362999"/>
    </source>
</evidence>
<sequence length="193" mass="21123">METDDLTDAKILYLGWTAKPGNDLAQGAIGFIYKVFPASTYAFKQNVARAGNIQLMWHGTTRICTYGDDPKKLYFCKDSKCSLCRILQWGYSLKKANPGGLLGKGIYSSPVSSKSSQFCKNTKSSKYQALILNRVVVGNTYKTTYALNNSTAPPTGYDSVSASGGGGLVNFDETCVYDESMIVPCMLYMYKAP</sequence>
<dbReference type="Gene3D" id="3.90.228.10">
    <property type="match status" value="1"/>
</dbReference>
<dbReference type="SUPFAM" id="SSF56399">
    <property type="entry name" value="ADP-ribosylation"/>
    <property type="match status" value="1"/>
</dbReference>
<dbReference type="AlphaFoldDB" id="A0AAW0A5Y5"/>
<name>A0AAW0A5Y5_9AGAR</name>
<proteinExistence type="predicted"/>
<dbReference type="GO" id="GO:0003950">
    <property type="term" value="F:NAD+ poly-ADP-ribosyltransferase activity"/>
    <property type="evidence" value="ECO:0007669"/>
    <property type="project" value="InterPro"/>
</dbReference>
<dbReference type="InterPro" id="IPR012317">
    <property type="entry name" value="Poly(ADP-ribose)pol_cat_dom"/>
</dbReference>
<gene>
    <name evidence="2" type="ORF">R3P38DRAFT_3217166</name>
</gene>
<comment type="caution">
    <text evidence="2">The sequence shown here is derived from an EMBL/GenBank/DDBJ whole genome shotgun (WGS) entry which is preliminary data.</text>
</comment>
<dbReference type="Proteomes" id="UP001362999">
    <property type="component" value="Unassembled WGS sequence"/>
</dbReference>
<organism evidence="2 3">
    <name type="scientific">Favolaschia claudopus</name>
    <dbReference type="NCBI Taxonomy" id="2862362"/>
    <lineage>
        <taxon>Eukaryota</taxon>
        <taxon>Fungi</taxon>
        <taxon>Dikarya</taxon>
        <taxon>Basidiomycota</taxon>
        <taxon>Agaricomycotina</taxon>
        <taxon>Agaricomycetes</taxon>
        <taxon>Agaricomycetidae</taxon>
        <taxon>Agaricales</taxon>
        <taxon>Marasmiineae</taxon>
        <taxon>Mycenaceae</taxon>
        <taxon>Favolaschia</taxon>
    </lineage>
</organism>
<evidence type="ECO:0000259" key="1">
    <source>
        <dbReference type="Pfam" id="PF00644"/>
    </source>
</evidence>
<dbReference type="EMBL" id="JAWWNJ010000083">
    <property type="protein sequence ID" value="KAK7001569.1"/>
    <property type="molecule type" value="Genomic_DNA"/>
</dbReference>
<evidence type="ECO:0000313" key="2">
    <source>
        <dbReference type="EMBL" id="KAK7001569.1"/>
    </source>
</evidence>
<protein>
    <recommendedName>
        <fullName evidence="1">PARP catalytic domain-containing protein</fullName>
    </recommendedName>
</protein>